<evidence type="ECO:0000256" key="5">
    <source>
        <dbReference type="ARBA" id="ARBA00035381"/>
    </source>
</evidence>
<sequence>MLKNLCTTQLYLLKGANNLKQQVRTTFVLKRKYEPLLHKTNEKPRRLRAKHFIYELVEDTQVKKRPNMEVVLKTFVEGVGDKGDVVSMKPYFVYNKLLLPGLATYKTPENIVKYSKTEAEKSAVQHSSAYAQRTVNMLESIVLAVIMNKDEPWVLEPWHIKASLRKAGFHCKEECIKLPTERIEGPDLRKENKEFSCIITINKLEQATLKCRIHHWSTDPSERLPYVFEHWKLPAEPLLESSQIEAPTSNVQKPTVK</sequence>
<dbReference type="GO" id="GO:0005840">
    <property type="term" value="C:ribosome"/>
    <property type="evidence" value="ECO:0007669"/>
    <property type="project" value="UniProtKB-KW"/>
</dbReference>
<dbReference type="GeneID" id="108621696"/>
<organism evidence="7 8">
    <name type="scientific">Drosophila arizonae</name>
    <name type="common">Fruit fly</name>
    <dbReference type="NCBI Taxonomy" id="7263"/>
    <lineage>
        <taxon>Eukaryota</taxon>
        <taxon>Metazoa</taxon>
        <taxon>Ecdysozoa</taxon>
        <taxon>Arthropoda</taxon>
        <taxon>Hexapoda</taxon>
        <taxon>Insecta</taxon>
        <taxon>Pterygota</taxon>
        <taxon>Neoptera</taxon>
        <taxon>Endopterygota</taxon>
        <taxon>Diptera</taxon>
        <taxon>Brachycera</taxon>
        <taxon>Muscomorpha</taxon>
        <taxon>Ephydroidea</taxon>
        <taxon>Drosophilidae</taxon>
        <taxon>Drosophila</taxon>
    </lineage>
</organism>
<evidence type="ECO:0000256" key="4">
    <source>
        <dbReference type="ARBA" id="ARBA00035194"/>
    </source>
</evidence>
<dbReference type="InterPro" id="IPR036935">
    <property type="entry name" value="Ribosomal_bL9_N_sf"/>
</dbReference>
<protein>
    <recommendedName>
        <fullName evidence="4">Large ribosomal subunit protein bL9m</fullName>
    </recommendedName>
    <alternativeName>
        <fullName evidence="5">39S ribosomal protein L9, mitochondrial</fullName>
    </alternativeName>
</protein>
<dbReference type="InterPro" id="IPR020070">
    <property type="entry name" value="Ribosomal_bL9_N"/>
</dbReference>
<keyword evidence="2 8" id="KW-0689">Ribosomal protein</keyword>
<dbReference type="PANTHER" id="PTHR21368">
    <property type="entry name" value="50S RIBOSOMAL PROTEIN L9"/>
    <property type="match status" value="1"/>
</dbReference>
<feature type="domain" description="Ribosomal protein L9" evidence="6">
    <location>
        <begin position="68"/>
        <end position="113"/>
    </location>
</feature>
<evidence type="ECO:0000259" key="6">
    <source>
        <dbReference type="Pfam" id="PF01281"/>
    </source>
</evidence>
<dbReference type="InterPro" id="IPR009027">
    <property type="entry name" value="Ribosomal_bL9/RNase_H1_N"/>
</dbReference>
<keyword evidence="7" id="KW-1185">Reference proteome</keyword>
<dbReference type="RefSeq" id="XP_017874643.1">
    <property type="nucleotide sequence ID" value="XM_018019154.1"/>
</dbReference>
<keyword evidence="3" id="KW-0687">Ribonucleoprotein</keyword>
<evidence type="ECO:0000313" key="8">
    <source>
        <dbReference type="RefSeq" id="XP_017874643.1"/>
    </source>
</evidence>
<reference evidence="7" key="1">
    <citation type="journal article" date="1997" name="Nucleic Acids Res.">
        <title>tRNAscan-SE: a program for improved detection of transfer RNA genes in genomic sequence.</title>
        <authorList>
            <person name="Lowe T.M."/>
            <person name="Eddy S.R."/>
        </authorList>
    </citation>
    <scope>NUCLEOTIDE SEQUENCE [LARGE SCALE GENOMIC DNA]</scope>
</reference>
<dbReference type="Gene3D" id="3.40.5.10">
    <property type="entry name" value="Ribosomal protein L9, N-terminal domain"/>
    <property type="match status" value="1"/>
</dbReference>
<name>A0ABM1Q5A7_DROAR</name>
<proteinExistence type="inferred from homology"/>
<accession>A0ABM1Q5A7</accession>
<evidence type="ECO:0000313" key="7">
    <source>
        <dbReference type="Proteomes" id="UP000694904"/>
    </source>
</evidence>
<gene>
    <name evidence="8" type="primary">LOC108621696</name>
</gene>
<dbReference type="Pfam" id="PF01281">
    <property type="entry name" value="Ribosomal_L9_N"/>
    <property type="match status" value="1"/>
</dbReference>
<reference evidence="8" key="3">
    <citation type="submission" date="2025-08" db="UniProtKB">
        <authorList>
            <consortium name="RefSeq"/>
        </authorList>
    </citation>
    <scope>IDENTIFICATION</scope>
    <source>
        <tissue evidence="8">Whole organism</tissue>
    </source>
</reference>
<dbReference type="Proteomes" id="UP000694904">
    <property type="component" value="Chromosome 2"/>
</dbReference>
<comment type="similarity">
    <text evidence="1">Belongs to the bacterial ribosomal protein bL9 family.</text>
</comment>
<evidence type="ECO:0000256" key="2">
    <source>
        <dbReference type="ARBA" id="ARBA00022980"/>
    </source>
</evidence>
<reference evidence="7" key="2">
    <citation type="journal article" date="2016" name="G3 (Bethesda)">
        <title>Genome Evolution in Three Species of Cactophilic Drosophila.</title>
        <authorList>
            <person name="Sanchez-Flores A."/>
            <person name="Penazola F."/>
            <person name="Carpinteyro-Ponce J."/>
            <person name="Nazario-Yepiz N."/>
            <person name="Abreu-Goodger C."/>
            <person name="Machado C.A."/>
            <person name="Markow T.A."/>
        </authorList>
    </citation>
    <scope>NUCLEOTIDE SEQUENCE [LARGE SCALE GENOMIC DNA]</scope>
</reference>
<dbReference type="SUPFAM" id="SSF55658">
    <property type="entry name" value="L9 N-domain-like"/>
    <property type="match status" value="1"/>
</dbReference>
<evidence type="ECO:0000256" key="3">
    <source>
        <dbReference type="ARBA" id="ARBA00023274"/>
    </source>
</evidence>
<evidence type="ECO:0000256" key="1">
    <source>
        <dbReference type="ARBA" id="ARBA00010605"/>
    </source>
</evidence>
<dbReference type="InterPro" id="IPR000244">
    <property type="entry name" value="Ribosomal_bL9"/>
</dbReference>